<dbReference type="Pfam" id="PF11999">
    <property type="entry name" value="Ice_binding"/>
    <property type="match status" value="1"/>
</dbReference>
<keyword evidence="2 3" id="KW-0732">Signal</keyword>
<protein>
    <submittedName>
        <fullName evidence="4">Ice-binding protein 10</fullName>
    </submittedName>
</protein>
<evidence type="ECO:0000256" key="2">
    <source>
        <dbReference type="ARBA" id="ARBA00022729"/>
    </source>
</evidence>
<dbReference type="AlphaFoldDB" id="A0A060L0J0"/>
<comment type="similarity">
    <text evidence="1">Belongs to the ice-binding protein family.</text>
</comment>
<feature type="signal peptide" evidence="3">
    <location>
        <begin position="1"/>
        <end position="25"/>
    </location>
</feature>
<reference evidence="4" key="2">
    <citation type="journal article" date="2014" name="Extremophiles">
        <title>The ice-binding proteins of a snow alga, Chloromonas brevispina: probable acquisition by horizontal gene transfer.</title>
        <authorList>
            <person name="Raymond J.A."/>
        </authorList>
    </citation>
    <scope>NUCLEOTIDE SEQUENCE</scope>
</reference>
<dbReference type="EMBL" id="KF683608">
    <property type="protein sequence ID" value="AIC65770.1"/>
    <property type="molecule type" value="Genomic_DNA"/>
</dbReference>
<evidence type="ECO:0000256" key="1">
    <source>
        <dbReference type="ARBA" id="ARBA00005445"/>
    </source>
</evidence>
<reference evidence="4" key="1">
    <citation type="submission" date="2013-09" db="EMBL/GenBank/DDBJ databases">
        <authorList>
            <person name="Raymond J."/>
        </authorList>
    </citation>
    <scope>NUCLEOTIDE SEQUENCE</scope>
</reference>
<accession>A0A060L0J0</accession>
<sequence>MRRPGLWLLPFAALLLALDGQFASAARPHVRSGRSTLSASGAVNAASRSLVIETCGAGCSNVLLTADNFGALGASTVTNNGATYCYGSIGVSPGTSMTGFTAANAEGSLDLGDTIAAKAQTDAHNGYVQLQTMPSSANLTGLDLGGLILGPGVYHFKVDASFNGNLTLDAYHDSSAIFVFQTGTTLVTSANAIVTLVNGAQACNVYFAVGSSATLGANSTILGSVVAYMAITTTHGTNVNGSLIALNAAVTLDTNILTPTGACAAP</sequence>
<dbReference type="InterPro" id="IPR021884">
    <property type="entry name" value="Ice-bd_prot"/>
</dbReference>
<evidence type="ECO:0000256" key="3">
    <source>
        <dbReference type="SAM" id="SignalP"/>
    </source>
</evidence>
<feature type="chain" id="PRO_5001584046" evidence="3">
    <location>
        <begin position="26"/>
        <end position="266"/>
    </location>
</feature>
<evidence type="ECO:0000313" key="4">
    <source>
        <dbReference type="EMBL" id="AIC65770.1"/>
    </source>
</evidence>
<proteinExistence type="inferred from homology"/>
<name>A0A060L0J0_9CHLO</name>
<organism evidence="4">
    <name type="scientific">Chloromonas brevispina</name>
    <dbReference type="NCBI Taxonomy" id="201318"/>
    <lineage>
        <taxon>Eukaryota</taxon>
        <taxon>Viridiplantae</taxon>
        <taxon>Chlorophyta</taxon>
        <taxon>core chlorophytes</taxon>
        <taxon>Chlorophyceae</taxon>
        <taxon>CS clade</taxon>
        <taxon>Chlamydomonadales</taxon>
        <taxon>Chlamydomonadaceae</taxon>
        <taxon>Chloromonadinia</taxon>
        <taxon>Chloromonas</taxon>
    </lineage>
</organism>